<accession>A0A1E4SP03</accession>
<dbReference type="GeneID" id="30985668"/>
<feature type="compositionally biased region" description="Polar residues" evidence="1">
    <location>
        <begin position="55"/>
        <end position="70"/>
    </location>
</feature>
<evidence type="ECO:0000256" key="1">
    <source>
        <dbReference type="SAM" id="MobiDB-lite"/>
    </source>
</evidence>
<reference evidence="3" key="1">
    <citation type="submission" date="2016-05" db="EMBL/GenBank/DDBJ databases">
        <title>Comparative genomics of biotechnologically important yeasts.</title>
        <authorList>
            <consortium name="DOE Joint Genome Institute"/>
            <person name="Riley R."/>
            <person name="Haridas S."/>
            <person name="Wolfe K.H."/>
            <person name="Lopes M.R."/>
            <person name="Hittinger C.T."/>
            <person name="Goker M."/>
            <person name="Salamov A."/>
            <person name="Wisecaver J."/>
            <person name="Long T.M."/>
            <person name="Aerts A.L."/>
            <person name="Barry K."/>
            <person name="Choi C."/>
            <person name="Clum A."/>
            <person name="Coughlan A.Y."/>
            <person name="Deshpande S."/>
            <person name="Douglass A.P."/>
            <person name="Hanson S.J."/>
            <person name="Klenk H.-P."/>
            <person name="Labutti K."/>
            <person name="Lapidus A."/>
            <person name="Lindquist E."/>
            <person name="Lipzen A."/>
            <person name="Meier-Kolthoff J.P."/>
            <person name="Ohm R.A."/>
            <person name="Otillar R.P."/>
            <person name="Pangilinan J."/>
            <person name="Peng Y."/>
            <person name="Rokas A."/>
            <person name="Rosa C.A."/>
            <person name="Scheuner C."/>
            <person name="Sibirny A.A."/>
            <person name="Slot J.C."/>
            <person name="Stielow J.B."/>
            <person name="Sun H."/>
            <person name="Kurtzman C.P."/>
            <person name="Blackwell M."/>
            <person name="Grigoriev I.V."/>
            <person name="Jeffries T.W."/>
        </authorList>
    </citation>
    <scope>NUCLEOTIDE SEQUENCE [LARGE SCALE GENOMIC DNA]</scope>
    <source>
        <strain evidence="3">NRRL Y-17324</strain>
    </source>
</reference>
<name>A0A1E4SP03_9ASCO</name>
<feature type="region of interest" description="Disordered" evidence="1">
    <location>
        <begin position="36"/>
        <end position="70"/>
    </location>
</feature>
<dbReference type="EMBL" id="KV453910">
    <property type="protein sequence ID" value="ODV81243.1"/>
    <property type="molecule type" value="Genomic_DNA"/>
</dbReference>
<protein>
    <submittedName>
        <fullName evidence="2">Uncharacterized protein</fullName>
    </submittedName>
</protein>
<keyword evidence="3" id="KW-1185">Reference proteome</keyword>
<organism evidence="2 3">
    <name type="scientific">Suhomyces tanzawaensis NRRL Y-17324</name>
    <dbReference type="NCBI Taxonomy" id="984487"/>
    <lineage>
        <taxon>Eukaryota</taxon>
        <taxon>Fungi</taxon>
        <taxon>Dikarya</taxon>
        <taxon>Ascomycota</taxon>
        <taxon>Saccharomycotina</taxon>
        <taxon>Pichiomycetes</taxon>
        <taxon>Debaryomycetaceae</taxon>
        <taxon>Suhomyces</taxon>
    </lineage>
</organism>
<sequence>MQHHHLLLHHHLLPLPVPIRPLTITVLPLAPNSPCPTDACTSHAVSPPLHDHTSARTTGTPHGPGNSLTI</sequence>
<proteinExistence type="predicted"/>
<gene>
    <name evidence="2" type="ORF">CANTADRAFT_89126</name>
</gene>
<dbReference type="Proteomes" id="UP000094285">
    <property type="component" value="Unassembled WGS sequence"/>
</dbReference>
<dbReference type="RefSeq" id="XP_020066365.1">
    <property type="nucleotide sequence ID" value="XM_020211532.1"/>
</dbReference>
<evidence type="ECO:0000313" key="3">
    <source>
        <dbReference type="Proteomes" id="UP000094285"/>
    </source>
</evidence>
<evidence type="ECO:0000313" key="2">
    <source>
        <dbReference type="EMBL" id="ODV81243.1"/>
    </source>
</evidence>
<dbReference type="AlphaFoldDB" id="A0A1E4SP03"/>